<keyword evidence="3 7" id="KW-1133">Transmembrane helix</keyword>
<dbReference type="InterPro" id="IPR049326">
    <property type="entry name" value="Rhodopsin_dom_fungi"/>
</dbReference>
<dbReference type="InParanoid" id="A0A2T3BAS6"/>
<reference evidence="9 10" key="1">
    <citation type="journal article" date="2018" name="New Phytol.">
        <title>Comparative genomics and transcriptomics depict ericoid mycorrhizal fungi as versatile saprotrophs and plant mutualists.</title>
        <authorList>
            <person name="Martino E."/>
            <person name="Morin E."/>
            <person name="Grelet G.A."/>
            <person name="Kuo A."/>
            <person name="Kohler A."/>
            <person name="Daghino S."/>
            <person name="Barry K.W."/>
            <person name="Cichocki N."/>
            <person name="Clum A."/>
            <person name="Dockter R.B."/>
            <person name="Hainaut M."/>
            <person name="Kuo R.C."/>
            <person name="LaButti K."/>
            <person name="Lindahl B.D."/>
            <person name="Lindquist E.A."/>
            <person name="Lipzen A."/>
            <person name="Khouja H.R."/>
            <person name="Magnuson J."/>
            <person name="Murat C."/>
            <person name="Ohm R.A."/>
            <person name="Singer S.W."/>
            <person name="Spatafora J.W."/>
            <person name="Wang M."/>
            <person name="Veneault-Fourrey C."/>
            <person name="Henrissat B."/>
            <person name="Grigoriev I.V."/>
            <person name="Martin F.M."/>
            <person name="Perotto S."/>
        </authorList>
    </citation>
    <scope>NUCLEOTIDE SEQUENCE [LARGE SCALE GENOMIC DNA]</scope>
    <source>
        <strain evidence="9 10">ATCC 22711</strain>
    </source>
</reference>
<evidence type="ECO:0000313" key="9">
    <source>
        <dbReference type="EMBL" id="PSS25379.1"/>
    </source>
</evidence>
<sequence length="412" mass="45094">MASALPPGADLNLIPAGYPPPGVTPNFINPPSLAPATIGVFSTLITLAILAIVARITFNFGSTRRLGSDDICAIFALVFSIAQSSIVLSISRTERHQWDIPLAWYDATYFKKVYAQNFLAWPAIFLAKVAILLLYRRIFRVKAYMRISIWIGIVWALLTYLPNPFVISYYCAPHIGEQWDLTVGIRCGDPLKWEIASAAMSIMLDIFILILPIPVIMGLHLTRRTRVGVLFVFLTATFAVVCAVLTLVYRVQIFLDHTGDAAWKTAQLYICNGAENYTAIIVGCVPGISSFFKIYVAESKLYTSIADSLLSRKNGRSTNSSKKSAGSLSTSFRTKGRYGPATFGGLPYQNDPGFGDSSTSHLQGYHELKGGKVITNVSRMDGHHHHNSFGEEGGITRSVGIEQSSSHSTIAS</sequence>
<dbReference type="EMBL" id="KZ679007">
    <property type="protein sequence ID" value="PSS25379.1"/>
    <property type="molecule type" value="Genomic_DNA"/>
</dbReference>
<dbReference type="PANTHER" id="PTHR33048:SF158">
    <property type="entry name" value="MEMBRANE PROTEIN PTH11-LIKE, PUTATIVE-RELATED"/>
    <property type="match status" value="1"/>
</dbReference>
<comment type="subcellular location">
    <subcellularLocation>
        <location evidence="1">Membrane</location>
        <topology evidence="1">Multi-pass membrane protein</topology>
    </subcellularLocation>
</comment>
<feature type="transmembrane region" description="Helical" evidence="7">
    <location>
        <begin position="229"/>
        <end position="249"/>
    </location>
</feature>
<keyword evidence="10" id="KW-1185">Reference proteome</keyword>
<feature type="domain" description="Rhodopsin" evidence="8">
    <location>
        <begin position="55"/>
        <end position="292"/>
    </location>
</feature>
<protein>
    <recommendedName>
        <fullName evidence="8">Rhodopsin domain-containing protein</fullName>
    </recommendedName>
</protein>
<dbReference type="AlphaFoldDB" id="A0A2T3BAS6"/>
<comment type="similarity">
    <text evidence="5">Belongs to the SAT4 family.</text>
</comment>
<feature type="transmembrane region" description="Helical" evidence="7">
    <location>
        <begin position="33"/>
        <end position="58"/>
    </location>
</feature>
<dbReference type="InterPro" id="IPR052337">
    <property type="entry name" value="SAT4-like"/>
</dbReference>
<evidence type="ECO:0000259" key="8">
    <source>
        <dbReference type="Pfam" id="PF20684"/>
    </source>
</evidence>
<name>A0A2T3BAS6_AMORE</name>
<dbReference type="Pfam" id="PF20684">
    <property type="entry name" value="Fung_rhodopsin"/>
    <property type="match status" value="1"/>
</dbReference>
<proteinExistence type="inferred from homology"/>
<dbReference type="PANTHER" id="PTHR33048">
    <property type="entry name" value="PTH11-LIKE INTEGRAL MEMBRANE PROTEIN (AFU_ORTHOLOGUE AFUA_5G11245)"/>
    <property type="match status" value="1"/>
</dbReference>
<evidence type="ECO:0000313" key="10">
    <source>
        <dbReference type="Proteomes" id="UP000241818"/>
    </source>
</evidence>
<evidence type="ECO:0000256" key="1">
    <source>
        <dbReference type="ARBA" id="ARBA00004141"/>
    </source>
</evidence>
<dbReference type="GeneID" id="36576669"/>
<feature type="transmembrane region" description="Helical" evidence="7">
    <location>
        <begin position="118"/>
        <end position="135"/>
    </location>
</feature>
<dbReference type="STRING" id="857342.A0A2T3BAS6"/>
<evidence type="ECO:0000256" key="2">
    <source>
        <dbReference type="ARBA" id="ARBA00022692"/>
    </source>
</evidence>
<feature type="transmembrane region" description="Helical" evidence="7">
    <location>
        <begin position="70"/>
        <end position="90"/>
    </location>
</feature>
<feature type="region of interest" description="Disordered" evidence="6">
    <location>
        <begin position="313"/>
        <end position="333"/>
    </location>
</feature>
<dbReference type="GO" id="GO:0016020">
    <property type="term" value="C:membrane"/>
    <property type="evidence" value="ECO:0007669"/>
    <property type="project" value="UniProtKB-SubCell"/>
</dbReference>
<feature type="transmembrane region" description="Helical" evidence="7">
    <location>
        <begin position="195"/>
        <end position="217"/>
    </location>
</feature>
<evidence type="ECO:0000256" key="5">
    <source>
        <dbReference type="ARBA" id="ARBA00038359"/>
    </source>
</evidence>
<organism evidence="9 10">
    <name type="scientific">Amorphotheca resinae ATCC 22711</name>
    <dbReference type="NCBI Taxonomy" id="857342"/>
    <lineage>
        <taxon>Eukaryota</taxon>
        <taxon>Fungi</taxon>
        <taxon>Dikarya</taxon>
        <taxon>Ascomycota</taxon>
        <taxon>Pezizomycotina</taxon>
        <taxon>Leotiomycetes</taxon>
        <taxon>Helotiales</taxon>
        <taxon>Amorphothecaceae</taxon>
        <taxon>Amorphotheca</taxon>
    </lineage>
</organism>
<keyword evidence="2 7" id="KW-0812">Transmembrane</keyword>
<evidence type="ECO:0000256" key="3">
    <source>
        <dbReference type="ARBA" id="ARBA00022989"/>
    </source>
</evidence>
<accession>A0A2T3BAS6</accession>
<dbReference type="OrthoDB" id="5342292at2759"/>
<feature type="transmembrane region" description="Helical" evidence="7">
    <location>
        <begin position="147"/>
        <end position="170"/>
    </location>
</feature>
<feature type="compositionally biased region" description="Low complexity" evidence="6">
    <location>
        <begin position="317"/>
        <end position="331"/>
    </location>
</feature>
<evidence type="ECO:0000256" key="4">
    <source>
        <dbReference type="ARBA" id="ARBA00023136"/>
    </source>
</evidence>
<evidence type="ECO:0000256" key="6">
    <source>
        <dbReference type="SAM" id="MobiDB-lite"/>
    </source>
</evidence>
<dbReference type="Proteomes" id="UP000241818">
    <property type="component" value="Unassembled WGS sequence"/>
</dbReference>
<keyword evidence="4 7" id="KW-0472">Membrane</keyword>
<dbReference type="RefSeq" id="XP_024723978.1">
    <property type="nucleotide sequence ID" value="XM_024868588.1"/>
</dbReference>
<gene>
    <name evidence="9" type="ORF">M430DRAFT_56146</name>
</gene>
<evidence type="ECO:0000256" key="7">
    <source>
        <dbReference type="SAM" id="Phobius"/>
    </source>
</evidence>